<dbReference type="RefSeq" id="WP_346758375.1">
    <property type="nucleotide sequence ID" value="NZ_JAUJEB010000001.1"/>
</dbReference>
<dbReference type="InterPro" id="IPR011042">
    <property type="entry name" value="6-blade_b-propeller_TolB-like"/>
</dbReference>
<organism evidence="3 4">
    <name type="scientific">Agaribacillus aureus</name>
    <dbReference type="NCBI Taxonomy" id="3051825"/>
    <lineage>
        <taxon>Bacteria</taxon>
        <taxon>Pseudomonadati</taxon>
        <taxon>Bacteroidota</taxon>
        <taxon>Cytophagia</taxon>
        <taxon>Cytophagales</taxon>
        <taxon>Splendidivirgaceae</taxon>
        <taxon>Agaribacillus</taxon>
    </lineage>
</organism>
<evidence type="ECO:0000256" key="2">
    <source>
        <dbReference type="SAM" id="MobiDB-lite"/>
    </source>
</evidence>
<protein>
    <submittedName>
        <fullName evidence="3">Tetratricopeptide repeat protein</fullName>
    </submittedName>
</protein>
<name>A0ABT8L5Q6_9BACT</name>
<feature type="region of interest" description="Disordered" evidence="2">
    <location>
        <begin position="536"/>
        <end position="568"/>
    </location>
</feature>
<dbReference type="InterPro" id="IPR011990">
    <property type="entry name" value="TPR-like_helical_dom_sf"/>
</dbReference>
<dbReference type="Proteomes" id="UP001172083">
    <property type="component" value="Unassembled WGS sequence"/>
</dbReference>
<dbReference type="PROSITE" id="PS51257">
    <property type="entry name" value="PROKAR_LIPOPROTEIN"/>
    <property type="match status" value="1"/>
</dbReference>
<keyword evidence="4" id="KW-1185">Reference proteome</keyword>
<reference evidence="3" key="1">
    <citation type="submission" date="2023-06" db="EMBL/GenBank/DDBJ databases">
        <title>Genomic of Agaribacillus aureum.</title>
        <authorList>
            <person name="Wang G."/>
        </authorList>
    </citation>
    <scope>NUCLEOTIDE SEQUENCE</scope>
    <source>
        <strain evidence="3">BMA12</strain>
    </source>
</reference>
<accession>A0ABT8L5Q6</accession>
<proteinExistence type="predicted"/>
<dbReference type="PROSITE" id="PS50005">
    <property type="entry name" value="TPR"/>
    <property type="match status" value="1"/>
</dbReference>
<evidence type="ECO:0000313" key="4">
    <source>
        <dbReference type="Proteomes" id="UP001172083"/>
    </source>
</evidence>
<comment type="caution">
    <text evidence="3">The sequence shown here is derived from an EMBL/GenBank/DDBJ whole genome shotgun (WGS) entry which is preliminary data.</text>
</comment>
<keyword evidence="1" id="KW-0802">TPR repeat</keyword>
<feature type="repeat" description="TPR" evidence="1">
    <location>
        <begin position="101"/>
        <end position="134"/>
    </location>
</feature>
<dbReference type="Pfam" id="PF07676">
    <property type="entry name" value="PD40"/>
    <property type="match status" value="2"/>
</dbReference>
<evidence type="ECO:0000313" key="3">
    <source>
        <dbReference type="EMBL" id="MDN5213059.1"/>
    </source>
</evidence>
<dbReference type="InterPro" id="IPR011659">
    <property type="entry name" value="WD40"/>
</dbReference>
<gene>
    <name evidence="3" type="ORF">QQ020_13415</name>
</gene>
<feature type="compositionally biased region" description="Polar residues" evidence="2">
    <location>
        <begin position="545"/>
        <end position="568"/>
    </location>
</feature>
<sequence>MNRAALHIAILVFVGCLPAIGGKCQESIFTALKSNLKRGDEYFQDGRYAYALELYLAKEKTNKATDDIGLKIARTYYKLKDNENVVSWYKEYLLGHTSLPTPDSYDYAEALSSLGRYEAAIEQYKKYLKKNPKDNRVTRKIWRLKNVKYLYEDSIYYAVKPLNLNSEYGEFGARYFENNLVFVSNRKASGSIAKMDGGNDISFQALYVAEIRNDSTAGTFGFSLGKPKPLFKGPASKFHRGMCAFFQGGDKMIYTKSARGKGGNLQLFIAEKKDGTWKDDKPFAHNKPHHSICHPTLSMDGKTLFFASDMPGGKGGKDLYRCSLVNGEWTEPENLGDKINTEGDESFPYFHASGVLYFASTGHGGLGGLDIFKVAVNGSKTEAVENAGYPINTSFDDFAIVLNDEGSHGFLSSNRNNGKFNDDIFALKIDLQTYPLTISGVLKYKTIGWQDSSGLVPLPHAELHLIDNHKNETVFTTSTDESGYFALNIPYSSQYKIKVFEKDIGHKLVSLEIPRNRKMYTNHEIVIVNDRFNQSGVKPAESTRSDNSGTRETNNKLNYNQVEGENEN</sequence>
<dbReference type="SUPFAM" id="SSF48452">
    <property type="entry name" value="TPR-like"/>
    <property type="match status" value="1"/>
</dbReference>
<evidence type="ECO:0000256" key="1">
    <source>
        <dbReference type="PROSITE-ProRule" id="PRU00339"/>
    </source>
</evidence>
<dbReference type="SUPFAM" id="SSF82171">
    <property type="entry name" value="DPP6 N-terminal domain-like"/>
    <property type="match status" value="1"/>
</dbReference>
<dbReference type="Gene3D" id="1.25.40.10">
    <property type="entry name" value="Tetratricopeptide repeat domain"/>
    <property type="match status" value="1"/>
</dbReference>
<dbReference type="InterPro" id="IPR019734">
    <property type="entry name" value="TPR_rpt"/>
</dbReference>
<dbReference type="Gene3D" id="2.120.10.30">
    <property type="entry name" value="TolB, C-terminal domain"/>
    <property type="match status" value="1"/>
</dbReference>
<dbReference type="EMBL" id="JAUJEB010000001">
    <property type="protein sequence ID" value="MDN5213059.1"/>
    <property type="molecule type" value="Genomic_DNA"/>
</dbReference>